<evidence type="ECO:0000313" key="2">
    <source>
        <dbReference type="EMBL" id="URD89458.1"/>
    </source>
</evidence>
<organism evidence="2 3">
    <name type="scientific">Musa troglodytarum</name>
    <name type="common">fe'i banana</name>
    <dbReference type="NCBI Taxonomy" id="320322"/>
    <lineage>
        <taxon>Eukaryota</taxon>
        <taxon>Viridiplantae</taxon>
        <taxon>Streptophyta</taxon>
        <taxon>Embryophyta</taxon>
        <taxon>Tracheophyta</taxon>
        <taxon>Spermatophyta</taxon>
        <taxon>Magnoliopsida</taxon>
        <taxon>Liliopsida</taxon>
        <taxon>Zingiberales</taxon>
        <taxon>Musaceae</taxon>
        <taxon>Musa</taxon>
    </lineage>
</organism>
<accession>A0A9E7JQA5</accession>
<dbReference type="Proteomes" id="UP001055439">
    <property type="component" value="Chromosome 2"/>
</dbReference>
<sequence>MQNPSSRMRNSRAKRHGPRGGIRRRTKGGVVSTPMESVISPAAEEKVHLFANEWQRHGTRQSQQSTSAESDMNHVSWMTRCLLKPATHLLPKSLYLLLPLWML</sequence>
<feature type="region of interest" description="Disordered" evidence="1">
    <location>
        <begin position="1"/>
        <end position="36"/>
    </location>
</feature>
<dbReference type="AlphaFoldDB" id="A0A9E7JQA5"/>
<dbReference type="EMBL" id="CP097504">
    <property type="protein sequence ID" value="URD89458.1"/>
    <property type="molecule type" value="Genomic_DNA"/>
</dbReference>
<reference evidence="2" key="1">
    <citation type="submission" date="2022-05" db="EMBL/GenBank/DDBJ databases">
        <title>The Musa troglodytarum L. genome provides insights into the mechanism of non-climacteric behaviour and enrichment of carotenoids.</title>
        <authorList>
            <person name="Wang J."/>
        </authorList>
    </citation>
    <scope>NUCLEOTIDE SEQUENCE</scope>
    <source>
        <tissue evidence="2">Leaf</tissue>
    </source>
</reference>
<gene>
    <name evidence="2" type="ORF">MUK42_18559</name>
</gene>
<name>A0A9E7JQA5_9LILI</name>
<protein>
    <submittedName>
        <fullName evidence="2">Uncharacterized protein</fullName>
    </submittedName>
</protein>
<evidence type="ECO:0000256" key="1">
    <source>
        <dbReference type="SAM" id="MobiDB-lite"/>
    </source>
</evidence>
<proteinExistence type="predicted"/>
<evidence type="ECO:0000313" key="3">
    <source>
        <dbReference type="Proteomes" id="UP001055439"/>
    </source>
</evidence>
<keyword evidence="3" id="KW-1185">Reference proteome</keyword>
<feature type="compositionally biased region" description="Basic residues" evidence="1">
    <location>
        <begin position="9"/>
        <end position="27"/>
    </location>
</feature>